<protein>
    <submittedName>
        <fullName evidence="1">Uncharacterized protein</fullName>
    </submittedName>
</protein>
<dbReference type="Proteomes" id="UP000233786">
    <property type="component" value="Unassembled WGS sequence"/>
</dbReference>
<gene>
    <name evidence="1" type="ORF">A8926_8035</name>
</gene>
<keyword evidence="2" id="KW-1185">Reference proteome</keyword>
<organism evidence="1 2">
    <name type="scientific">Saccharopolyspora spinosa</name>
    <dbReference type="NCBI Taxonomy" id="60894"/>
    <lineage>
        <taxon>Bacteria</taxon>
        <taxon>Bacillati</taxon>
        <taxon>Actinomycetota</taxon>
        <taxon>Actinomycetes</taxon>
        <taxon>Pseudonocardiales</taxon>
        <taxon>Pseudonocardiaceae</taxon>
        <taxon>Saccharopolyspora</taxon>
    </lineage>
</organism>
<proteinExistence type="predicted"/>
<sequence>MILEHLILSARSWWCEPGEPIVWAFPDPYHIPLFEVDGLDEHGKRRRNILTRAAFQVGSLPFRINSLMTWGDEPADQRNLPTAVVAARGADATAVRMTGTQGEASPGELPGVLVATPGRLALLELTEIPEGSKDWFDKGLEKIKEATGPAYRLADDFAGTMGSTINNKGRYFDHDGQTRTPQVVERANVGTEQISGYDVVPREFRGHDYDKDNRSSSYLRINFVDGSRLDLRIAAGTDPNRVLGLVRGNEAGSW</sequence>
<evidence type="ECO:0000313" key="1">
    <source>
        <dbReference type="EMBL" id="PKW19837.1"/>
    </source>
</evidence>
<accession>A0A2N3YA69</accession>
<reference evidence="1" key="1">
    <citation type="submission" date="2017-12" db="EMBL/GenBank/DDBJ databases">
        <title>Sequencing the genomes of 1000 Actinobacteria strains.</title>
        <authorList>
            <person name="Klenk H.-P."/>
        </authorList>
    </citation>
    <scope>NUCLEOTIDE SEQUENCE [LARGE SCALE GENOMIC DNA]</scope>
    <source>
        <strain evidence="1">DSM 44228</strain>
    </source>
</reference>
<dbReference type="STRING" id="994479.GCA_000194155_00115"/>
<dbReference type="OrthoDB" id="3668204at2"/>
<comment type="caution">
    <text evidence="1">The sequence shown here is derived from an EMBL/GenBank/DDBJ whole genome shotgun (WGS) entry which is preliminary data.</text>
</comment>
<evidence type="ECO:0000313" key="2">
    <source>
        <dbReference type="Proteomes" id="UP000233786"/>
    </source>
</evidence>
<dbReference type="AlphaFoldDB" id="A0A2N3YA69"/>
<name>A0A2N3YA69_SACSN</name>
<dbReference type="EMBL" id="PJNB01000001">
    <property type="protein sequence ID" value="PKW19837.1"/>
    <property type="molecule type" value="Genomic_DNA"/>
</dbReference>
<dbReference type="RefSeq" id="WP_010305037.1">
    <property type="nucleotide sequence ID" value="NZ_CP061007.1"/>
</dbReference>